<feature type="domain" description="Ribosome maturation factor RimP N-terminal" evidence="4">
    <location>
        <begin position="25"/>
        <end position="97"/>
    </location>
</feature>
<evidence type="ECO:0000256" key="2">
    <source>
        <dbReference type="ARBA" id="ARBA00022517"/>
    </source>
</evidence>
<gene>
    <name evidence="3" type="primary">rimP</name>
    <name evidence="5" type="ORF">CYJ19_10130</name>
</gene>
<dbReference type="InterPro" id="IPR028989">
    <property type="entry name" value="RimP_N"/>
</dbReference>
<comment type="caution">
    <text evidence="5">The sequence shown here is derived from an EMBL/GenBank/DDBJ whole genome shotgun (WGS) entry which is preliminary data.</text>
</comment>
<evidence type="ECO:0000313" key="5">
    <source>
        <dbReference type="EMBL" id="PKY71566.1"/>
    </source>
</evidence>
<organism evidence="5 6">
    <name type="scientific">Winkia neuii</name>
    <dbReference type="NCBI Taxonomy" id="33007"/>
    <lineage>
        <taxon>Bacteria</taxon>
        <taxon>Bacillati</taxon>
        <taxon>Actinomycetota</taxon>
        <taxon>Actinomycetes</taxon>
        <taxon>Actinomycetales</taxon>
        <taxon>Actinomycetaceae</taxon>
        <taxon>Winkia</taxon>
    </lineage>
</organism>
<dbReference type="SUPFAM" id="SSF75420">
    <property type="entry name" value="YhbC-like, N-terminal domain"/>
    <property type="match status" value="1"/>
</dbReference>
<keyword evidence="1 3" id="KW-0963">Cytoplasm</keyword>
<dbReference type="Gene3D" id="3.30.300.70">
    <property type="entry name" value="RimP-like superfamily, N-terminal"/>
    <property type="match status" value="1"/>
</dbReference>
<dbReference type="STRING" id="33007.HMPREF3198_01853"/>
<dbReference type="GO" id="GO:0006412">
    <property type="term" value="P:translation"/>
    <property type="evidence" value="ECO:0007669"/>
    <property type="project" value="TreeGrafter"/>
</dbReference>
<proteinExistence type="inferred from homology"/>
<dbReference type="Pfam" id="PF02576">
    <property type="entry name" value="RimP_N"/>
    <property type="match status" value="1"/>
</dbReference>
<evidence type="ECO:0000259" key="4">
    <source>
        <dbReference type="Pfam" id="PF02576"/>
    </source>
</evidence>
<dbReference type="InterPro" id="IPR036847">
    <property type="entry name" value="RimP_C_sf"/>
</dbReference>
<keyword evidence="6" id="KW-1185">Reference proteome</keyword>
<dbReference type="GO" id="GO:0000028">
    <property type="term" value="P:ribosomal small subunit assembly"/>
    <property type="evidence" value="ECO:0007669"/>
    <property type="project" value="TreeGrafter"/>
</dbReference>
<evidence type="ECO:0000256" key="3">
    <source>
        <dbReference type="HAMAP-Rule" id="MF_01077"/>
    </source>
</evidence>
<dbReference type="GO" id="GO:0005829">
    <property type="term" value="C:cytosol"/>
    <property type="evidence" value="ECO:0007669"/>
    <property type="project" value="TreeGrafter"/>
</dbReference>
<comment type="similarity">
    <text evidence="3">Belongs to the RimP family.</text>
</comment>
<dbReference type="HAMAP" id="MF_01077">
    <property type="entry name" value="RimP"/>
    <property type="match status" value="1"/>
</dbReference>
<dbReference type="CDD" id="cd01734">
    <property type="entry name" value="YlxS_C"/>
    <property type="match status" value="1"/>
</dbReference>
<dbReference type="PANTHER" id="PTHR33867:SF1">
    <property type="entry name" value="RIBOSOME MATURATION FACTOR RIMP"/>
    <property type="match status" value="1"/>
</dbReference>
<keyword evidence="2 3" id="KW-0690">Ribosome biogenesis</keyword>
<evidence type="ECO:0000313" key="6">
    <source>
        <dbReference type="Proteomes" id="UP000235122"/>
    </source>
</evidence>
<reference evidence="5 6" key="1">
    <citation type="submission" date="2017-12" db="EMBL/GenBank/DDBJ databases">
        <title>Phylogenetic diversity of female urinary microbiome.</title>
        <authorList>
            <person name="Thomas-White K."/>
            <person name="Wolfe A.J."/>
        </authorList>
    </citation>
    <scope>NUCLEOTIDE SEQUENCE [LARGE SCALE GENOMIC DNA]</scope>
    <source>
        <strain evidence="5 6">UMB0402</strain>
    </source>
</reference>
<comment type="function">
    <text evidence="3">Required for maturation of 30S ribosomal subunits.</text>
</comment>
<dbReference type="InterPro" id="IPR035956">
    <property type="entry name" value="RimP_N_sf"/>
</dbReference>
<accession>A0A2I1IKB4</accession>
<dbReference type="SUPFAM" id="SSF74942">
    <property type="entry name" value="YhbC-like, C-terminal domain"/>
    <property type="match status" value="1"/>
</dbReference>
<evidence type="ECO:0000256" key="1">
    <source>
        <dbReference type="ARBA" id="ARBA00022490"/>
    </source>
</evidence>
<dbReference type="InterPro" id="IPR003728">
    <property type="entry name" value="Ribosome_maturation_RimP"/>
</dbReference>
<protein>
    <recommendedName>
        <fullName evidence="3">Ribosome maturation factor RimP</fullName>
    </recommendedName>
</protein>
<dbReference type="AlphaFoldDB" id="A0A2I1IKB4"/>
<dbReference type="PANTHER" id="PTHR33867">
    <property type="entry name" value="RIBOSOME MATURATION FACTOR RIMP"/>
    <property type="match status" value="1"/>
</dbReference>
<name>A0A2I1IKB4_9ACTO</name>
<sequence length="161" mass="17565">MGLSEFRGGAVQKDRYESLRLEFDQAVSHLGLTVLQVEKIPAGKHSRLRVVLDLNDGPGGVDSKALTEATHIVSQILDRVDPISGQYTLEVTTLGAERELLTDRDFRRAEGQHVELEVGNATLAGKLVGVGPDPVRIMTSDGLREVDRAQISAARTVVMFF</sequence>
<dbReference type="InterPro" id="IPR028998">
    <property type="entry name" value="RimP_C"/>
</dbReference>
<comment type="subcellular location">
    <subcellularLocation>
        <location evidence="3">Cytoplasm</location>
    </subcellularLocation>
</comment>
<dbReference type="EMBL" id="PKKO01000006">
    <property type="protein sequence ID" value="PKY71566.1"/>
    <property type="molecule type" value="Genomic_DNA"/>
</dbReference>
<dbReference type="Proteomes" id="UP000235122">
    <property type="component" value="Unassembled WGS sequence"/>
</dbReference>